<evidence type="ECO:0000313" key="6">
    <source>
        <dbReference type="EMBL" id="WDF82461.1"/>
    </source>
</evidence>
<dbReference type="InterPro" id="IPR013785">
    <property type="entry name" value="Aldolase_TIM"/>
</dbReference>
<dbReference type="EC" id="4.2.1.10" evidence="5"/>
<dbReference type="InterPro" id="IPR001381">
    <property type="entry name" value="DHquinase_I"/>
</dbReference>
<dbReference type="CDD" id="cd00502">
    <property type="entry name" value="DHQase_I"/>
    <property type="match status" value="1"/>
</dbReference>
<accession>A0ABY7WTZ3</accession>
<protein>
    <recommendedName>
        <fullName evidence="5">3-dehydroquinate dehydratase</fullName>
        <shortName evidence="5">3-dehydroquinase</shortName>
        <ecNumber evidence="5">4.2.1.10</ecNumber>
    </recommendedName>
    <alternativeName>
        <fullName evidence="5">Type I DHQase</fullName>
    </alternativeName>
    <alternativeName>
        <fullName evidence="5">Type I dehydroquinase</fullName>
        <shortName evidence="5">DHQ1</shortName>
    </alternativeName>
</protein>
<evidence type="ECO:0000256" key="4">
    <source>
        <dbReference type="ARBA" id="ARBA00023270"/>
    </source>
</evidence>
<keyword evidence="4 5" id="KW-0704">Schiff base</keyword>
<evidence type="ECO:0000256" key="2">
    <source>
        <dbReference type="ARBA" id="ARBA00023141"/>
    </source>
</evidence>
<dbReference type="InterPro" id="IPR050146">
    <property type="entry name" value="Type-I_3-dehydroquinase"/>
</dbReference>
<keyword evidence="3 5" id="KW-0456">Lyase</keyword>
<comment type="subunit">
    <text evidence="5">Homodimer.</text>
</comment>
<feature type="binding site" evidence="5">
    <location>
        <position position="218"/>
    </location>
    <ligand>
        <name>3-dehydroquinate</name>
        <dbReference type="ChEBI" id="CHEBI:32364"/>
    </ligand>
</feature>
<dbReference type="PANTHER" id="PTHR43699:SF1">
    <property type="entry name" value="3-DEHYDROQUINATE DEHYDRATASE"/>
    <property type="match status" value="1"/>
</dbReference>
<feature type="binding site" evidence="5">
    <location>
        <position position="76"/>
    </location>
    <ligand>
        <name>3-dehydroquinate</name>
        <dbReference type="ChEBI" id="CHEBI:32364"/>
    </ligand>
</feature>
<dbReference type="GO" id="GO:0003855">
    <property type="term" value="F:3-dehydroquinate dehydratase activity"/>
    <property type="evidence" value="ECO:0007669"/>
    <property type="project" value="UniProtKB-EC"/>
</dbReference>
<dbReference type="SUPFAM" id="SSF51569">
    <property type="entry name" value="Aldolase"/>
    <property type="match status" value="1"/>
</dbReference>
<sequence length="237" mass="25112">MANPFANRQTPLVAVPIMAATLAEVQAQIVPALSSGADVIEWRVDGLRLGTTELAAAQQLAARIQANGQQLLVTLRTQQQGGLATAQQYGQQVQTWCARLRPDMVDVEFGPVAAAVMATLPPLPVVLSWHDFAGTPADAVLQQRLCDMAALKPALLKLALMPQTAGDVLRILQLSAWAHQHLDVPVALMGMGNLGRITRVAGRLFGTALTFASAGVSSAPGQMPVAEVQRLLQDFGK</sequence>
<dbReference type="EMBL" id="CP117884">
    <property type="protein sequence ID" value="WDF82461.1"/>
    <property type="molecule type" value="Genomic_DNA"/>
</dbReference>
<evidence type="ECO:0000256" key="3">
    <source>
        <dbReference type="ARBA" id="ARBA00023239"/>
    </source>
</evidence>
<dbReference type="Pfam" id="PF01487">
    <property type="entry name" value="DHquinase_I"/>
    <property type="match status" value="1"/>
</dbReference>
<feature type="binding site" evidence="5">
    <location>
        <begin position="41"/>
        <end position="43"/>
    </location>
    <ligand>
        <name>3-dehydroquinate</name>
        <dbReference type="ChEBI" id="CHEBI:32364"/>
    </ligand>
</feature>
<comment type="caution">
    <text evidence="5">Lacks conserved residue(s) required for the propagation of feature annotation.</text>
</comment>
<dbReference type="HAMAP" id="MF_00214">
    <property type="entry name" value="AroD"/>
    <property type="match status" value="1"/>
</dbReference>
<proteinExistence type="inferred from homology"/>
<evidence type="ECO:0000256" key="5">
    <source>
        <dbReference type="HAMAP-Rule" id="MF_00214"/>
    </source>
</evidence>
<keyword evidence="5" id="KW-0028">Amino-acid biosynthesis</keyword>
<organism evidence="6 7">
    <name type="scientific">Lacticaseibacillus pabuli</name>
    <dbReference type="NCBI Taxonomy" id="3025672"/>
    <lineage>
        <taxon>Bacteria</taxon>
        <taxon>Bacillati</taxon>
        <taxon>Bacillota</taxon>
        <taxon>Bacilli</taxon>
        <taxon>Lactobacillales</taxon>
        <taxon>Lactobacillaceae</taxon>
        <taxon>Lacticaseibacillus</taxon>
    </lineage>
</organism>
<feature type="active site" description="Proton donor/acceptor" evidence="5">
    <location>
        <position position="130"/>
    </location>
</feature>
<name>A0ABY7WTZ3_9LACO</name>
<gene>
    <name evidence="5 6" type="primary">aroD</name>
    <name evidence="6" type="ORF">PQ472_11290</name>
</gene>
<feature type="binding site" evidence="5">
    <location>
        <position position="199"/>
    </location>
    <ligand>
        <name>3-dehydroquinate</name>
        <dbReference type="ChEBI" id="CHEBI:32364"/>
    </ligand>
</feature>
<dbReference type="Proteomes" id="UP001220377">
    <property type="component" value="Chromosome"/>
</dbReference>
<feature type="active site" description="Schiff-base intermediate with substrate" evidence="5">
    <location>
        <position position="157"/>
    </location>
</feature>
<comment type="pathway">
    <text evidence="5">Metabolic intermediate biosynthesis; chorismate biosynthesis; chorismate from D-erythrose 4-phosphate and phosphoenolpyruvate: step 3/7.</text>
</comment>
<comment type="catalytic activity">
    <reaction evidence="1 5">
        <text>3-dehydroquinate = 3-dehydroshikimate + H2O</text>
        <dbReference type="Rhea" id="RHEA:21096"/>
        <dbReference type="ChEBI" id="CHEBI:15377"/>
        <dbReference type="ChEBI" id="CHEBI:16630"/>
        <dbReference type="ChEBI" id="CHEBI:32364"/>
        <dbReference type="EC" id="4.2.1.10"/>
    </reaction>
</comment>
<reference evidence="6 7" key="1">
    <citation type="submission" date="2023-02" db="EMBL/GenBank/DDBJ databases">
        <title>Genome sequence of Lacticaseibacillus sp. KACC 23028.</title>
        <authorList>
            <person name="Kim S."/>
            <person name="Heo J."/>
            <person name="Kwon S.-W."/>
        </authorList>
    </citation>
    <scope>NUCLEOTIDE SEQUENCE [LARGE SCALE GENOMIC DNA]</scope>
    <source>
        <strain evidence="6 7">KACC 23028</strain>
    </source>
</reference>
<dbReference type="RefSeq" id="WP_274259936.1">
    <property type="nucleotide sequence ID" value="NZ_CP117884.1"/>
</dbReference>
<comment type="similarity">
    <text evidence="5">Belongs to the type-I 3-dehydroquinase family.</text>
</comment>
<comment type="function">
    <text evidence="5">Involved in the third step of the chorismate pathway, which leads to the biosynthesis of aromatic amino acids. Catalyzes the cis-dehydration of 3-dehydroquinate (DHQ) and introduces the first double bond of the aromatic ring to yield 3-dehydroshikimate.</text>
</comment>
<dbReference type="NCBIfam" id="TIGR01093">
    <property type="entry name" value="aroD"/>
    <property type="match status" value="1"/>
</dbReference>
<dbReference type="Gene3D" id="3.20.20.70">
    <property type="entry name" value="Aldolase class I"/>
    <property type="match status" value="1"/>
</dbReference>
<keyword evidence="2 5" id="KW-0057">Aromatic amino acid biosynthesis</keyword>
<keyword evidence="7" id="KW-1185">Reference proteome</keyword>
<dbReference type="PANTHER" id="PTHR43699">
    <property type="entry name" value="3-DEHYDROQUINATE DEHYDRATASE"/>
    <property type="match status" value="1"/>
</dbReference>
<evidence type="ECO:0000256" key="1">
    <source>
        <dbReference type="ARBA" id="ARBA00001864"/>
    </source>
</evidence>
<feature type="binding site" evidence="5">
    <location>
        <position position="222"/>
    </location>
    <ligand>
        <name>3-dehydroquinate</name>
        <dbReference type="ChEBI" id="CHEBI:32364"/>
    </ligand>
</feature>
<evidence type="ECO:0000313" key="7">
    <source>
        <dbReference type="Proteomes" id="UP001220377"/>
    </source>
</evidence>